<accession>A0A438CBW8</accession>
<reference evidence="1 2" key="1">
    <citation type="journal article" date="2018" name="PLoS Genet.">
        <title>Population sequencing reveals clonal diversity and ancestral inbreeding in the grapevine cultivar Chardonnay.</title>
        <authorList>
            <person name="Roach M.J."/>
            <person name="Johnson D.L."/>
            <person name="Bohlmann J."/>
            <person name="van Vuuren H.J."/>
            <person name="Jones S.J."/>
            <person name="Pretorius I.S."/>
            <person name="Schmidt S.A."/>
            <person name="Borneman A.R."/>
        </authorList>
    </citation>
    <scope>NUCLEOTIDE SEQUENCE [LARGE SCALE GENOMIC DNA]</scope>
    <source>
        <strain evidence="2">cv. Chardonnay</strain>
        <tissue evidence="1">Leaf</tissue>
    </source>
</reference>
<protein>
    <submittedName>
        <fullName evidence="1">Uncharacterized protein</fullName>
    </submittedName>
</protein>
<proteinExistence type="predicted"/>
<sequence>MRMMMTLSRNFKDLEACDNTWKLFQFQSCLSPKGDSTCYLSGNSLSYSGLVALPDGRKHYIIFNALKLKSVPRDVFNQPFTETDNLWFRTTTYHLSKKQILPNPSKQFGQFSSLKSLDLGNLNRLEHMDNRVNVFFIFIERQTGLGKAANKKN</sequence>
<gene>
    <name evidence="1" type="ORF">CK203_106784</name>
</gene>
<evidence type="ECO:0000313" key="2">
    <source>
        <dbReference type="Proteomes" id="UP000288805"/>
    </source>
</evidence>
<evidence type="ECO:0000313" key="1">
    <source>
        <dbReference type="EMBL" id="RVW20744.1"/>
    </source>
</evidence>
<name>A0A438CBW8_VITVI</name>
<dbReference type="AlphaFoldDB" id="A0A438CBW8"/>
<dbReference type="EMBL" id="QGNW01002342">
    <property type="protein sequence ID" value="RVW20744.1"/>
    <property type="molecule type" value="Genomic_DNA"/>
</dbReference>
<comment type="caution">
    <text evidence="1">The sequence shown here is derived from an EMBL/GenBank/DDBJ whole genome shotgun (WGS) entry which is preliminary data.</text>
</comment>
<organism evidence="1 2">
    <name type="scientific">Vitis vinifera</name>
    <name type="common">Grape</name>
    <dbReference type="NCBI Taxonomy" id="29760"/>
    <lineage>
        <taxon>Eukaryota</taxon>
        <taxon>Viridiplantae</taxon>
        <taxon>Streptophyta</taxon>
        <taxon>Embryophyta</taxon>
        <taxon>Tracheophyta</taxon>
        <taxon>Spermatophyta</taxon>
        <taxon>Magnoliopsida</taxon>
        <taxon>eudicotyledons</taxon>
        <taxon>Gunneridae</taxon>
        <taxon>Pentapetalae</taxon>
        <taxon>rosids</taxon>
        <taxon>Vitales</taxon>
        <taxon>Vitaceae</taxon>
        <taxon>Viteae</taxon>
        <taxon>Vitis</taxon>
    </lineage>
</organism>
<dbReference type="Proteomes" id="UP000288805">
    <property type="component" value="Unassembled WGS sequence"/>
</dbReference>